<sequence length="295" mass="33264">MDKKLDQLKTEYKNIQIPDELDLIVERALLKGKKKKKKNGYKWVAGTAAAAVLFIGGLNISPAMASTLADMPVVGSIVKVLTFTEYKVDKDKYQADIKVPAVSDLENGDLAQSLNEKYLKEGKELYDEFMVDMKELENDGGGHLGVDSGYEVITDNDQLLSIGRYVVNTVGSSSTTMTYDTIDKKNQILLSLPMLFKDDSYVKTISENIKEQMREQMKADENKIYWVSNAGLEDEELTELFETINKEQNFYINNEGKLVLSFDKYEVAPGYMGVVEFIIPTEIISDILVSDEYIH</sequence>
<accession>A0ABT9V672</accession>
<dbReference type="Gene3D" id="3.90.640.20">
    <property type="entry name" value="Heat-shock cognate protein, ATPase"/>
    <property type="match status" value="1"/>
</dbReference>
<dbReference type="Pfam" id="PF11738">
    <property type="entry name" value="DUF3298"/>
    <property type="match status" value="1"/>
</dbReference>
<name>A0ABT9V672_9BACL</name>
<dbReference type="Proteomes" id="UP001231362">
    <property type="component" value="Unassembled WGS sequence"/>
</dbReference>
<keyword evidence="5" id="KW-1185">Reference proteome</keyword>
<feature type="transmembrane region" description="Helical" evidence="1">
    <location>
        <begin position="40"/>
        <end position="60"/>
    </location>
</feature>
<proteinExistence type="predicted"/>
<feature type="domain" description="DUF3298" evidence="2">
    <location>
        <begin position="195"/>
        <end position="281"/>
    </location>
</feature>
<feature type="domain" description="DUF4179" evidence="3">
    <location>
        <begin position="36"/>
        <end position="97"/>
    </location>
</feature>
<evidence type="ECO:0000259" key="3">
    <source>
        <dbReference type="Pfam" id="PF13786"/>
    </source>
</evidence>
<keyword evidence="1" id="KW-0812">Transmembrane</keyword>
<evidence type="ECO:0000259" key="2">
    <source>
        <dbReference type="Pfam" id="PF11738"/>
    </source>
</evidence>
<evidence type="ECO:0000313" key="4">
    <source>
        <dbReference type="EMBL" id="MDQ0156330.1"/>
    </source>
</evidence>
<gene>
    <name evidence="4" type="ORF">J2S07_002649</name>
</gene>
<evidence type="ECO:0008006" key="6">
    <source>
        <dbReference type="Google" id="ProtNLM"/>
    </source>
</evidence>
<keyword evidence="1" id="KW-1133">Transmembrane helix</keyword>
<comment type="caution">
    <text evidence="4">The sequence shown here is derived from an EMBL/GenBank/DDBJ whole genome shotgun (WGS) entry which is preliminary data.</text>
</comment>
<evidence type="ECO:0000256" key="1">
    <source>
        <dbReference type="SAM" id="Phobius"/>
    </source>
</evidence>
<dbReference type="InterPro" id="IPR021729">
    <property type="entry name" value="DUF3298"/>
</dbReference>
<dbReference type="Pfam" id="PF13786">
    <property type="entry name" value="DUF4179"/>
    <property type="match status" value="1"/>
</dbReference>
<protein>
    <recommendedName>
        <fullName evidence="6">Anti-sigma factor</fullName>
    </recommendedName>
</protein>
<dbReference type="RefSeq" id="WP_307150844.1">
    <property type="nucleotide sequence ID" value="NZ_JAUSTU010000011.1"/>
</dbReference>
<reference evidence="4 5" key="1">
    <citation type="submission" date="2023-07" db="EMBL/GenBank/DDBJ databases">
        <title>Genomic Encyclopedia of Type Strains, Phase IV (KMG-IV): sequencing the most valuable type-strain genomes for metagenomic binning, comparative biology and taxonomic classification.</title>
        <authorList>
            <person name="Goeker M."/>
        </authorList>
    </citation>
    <scope>NUCLEOTIDE SEQUENCE [LARGE SCALE GENOMIC DNA]</scope>
    <source>
        <strain evidence="4 5">DSM 23948</strain>
    </source>
</reference>
<organism evidence="4 5">
    <name type="scientific">Anoxybacillus andreesenii</name>
    <dbReference type="NCBI Taxonomy" id="1325932"/>
    <lineage>
        <taxon>Bacteria</taxon>
        <taxon>Bacillati</taxon>
        <taxon>Bacillota</taxon>
        <taxon>Bacilli</taxon>
        <taxon>Bacillales</taxon>
        <taxon>Anoxybacillaceae</taxon>
        <taxon>Anoxybacillus</taxon>
    </lineage>
</organism>
<dbReference type="Gene3D" id="3.30.565.40">
    <property type="entry name" value="Fervidobacterium nodosum Rt17-B1 like"/>
    <property type="match status" value="1"/>
</dbReference>
<dbReference type="EMBL" id="JAUSTU010000011">
    <property type="protein sequence ID" value="MDQ0156330.1"/>
    <property type="molecule type" value="Genomic_DNA"/>
</dbReference>
<dbReference type="InterPro" id="IPR025436">
    <property type="entry name" value="DUF4179"/>
</dbReference>
<dbReference type="InterPro" id="IPR037126">
    <property type="entry name" value="PdaC/RsiV-like_sf"/>
</dbReference>
<keyword evidence="1" id="KW-0472">Membrane</keyword>
<evidence type="ECO:0000313" key="5">
    <source>
        <dbReference type="Proteomes" id="UP001231362"/>
    </source>
</evidence>